<keyword evidence="9" id="KW-0472">Membrane</keyword>
<comment type="similarity">
    <text evidence="2">Belongs to the lipase chaperone family.</text>
</comment>
<keyword evidence="8" id="KW-0443">Lipid metabolism</keyword>
<keyword evidence="16" id="KW-1185">Reference proteome</keyword>
<keyword evidence="5" id="KW-0812">Transmembrane</keyword>
<dbReference type="GeneID" id="43166545"/>
<name>A0ABZ0Y3Z2_9BURK</name>
<keyword evidence="10" id="KW-0143">Chaperone</keyword>
<reference evidence="15 16" key="1">
    <citation type="submission" date="2023-11" db="EMBL/GenBank/DDBJ databases">
        <title>MicrobeMod: A computational toolkit for identifying prokaryotic methylation and restriction-modification with nanopore sequencing.</title>
        <authorList>
            <person name="Crits-Christoph A."/>
            <person name="Kang S.C."/>
            <person name="Lee H."/>
            <person name="Ostrov N."/>
        </authorList>
    </citation>
    <scope>NUCLEOTIDE SEQUENCE [LARGE SCALE GENOMIC DNA]</scope>
    <source>
        <strain evidence="15 16">ATCC 25935</strain>
    </source>
</reference>
<evidence type="ECO:0000256" key="13">
    <source>
        <dbReference type="SAM" id="MobiDB-lite"/>
    </source>
</evidence>
<keyword evidence="4" id="KW-0997">Cell inner membrane</keyword>
<evidence type="ECO:0000256" key="12">
    <source>
        <dbReference type="ARBA" id="ARBA00031542"/>
    </source>
</evidence>
<dbReference type="Proteomes" id="UP001326110">
    <property type="component" value="Chromosome"/>
</dbReference>
<feature type="region of interest" description="Disordered" evidence="13">
    <location>
        <begin position="46"/>
        <end position="78"/>
    </location>
</feature>
<evidence type="ECO:0000256" key="14">
    <source>
        <dbReference type="SAM" id="SignalP"/>
    </source>
</evidence>
<sequence length="253" mass="26535">MQAAPMVAAATLVLAATVLAAAMAPGMVAPGLPLPATAARPADHAMATGAAGTPGGPMPAPPGAAGDSPPADQSANTATAHARGALLPAVPPDLALTDDQRLVADHALRMVMERYLNDRRNPQRLQQLNDHLHRRLPGGAAAEAQALAARYDRYLAAHATLLAAQNLGDDPDLHRLASWQAQRRQLRERLLGAEVADQWFGTEDAYLEQALAEAREPAAGPAHGSARAATEEERLHAQHMREVIDAAIGRAPR</sequence>
<keyword evidence="6" id="KW-0442">Lipid degradation</keyword>
<dbReference type="SUPFAM" id="SSF158855">
    <property type="entry name" value="Lipase chaperone-like"/>
    <property type="match status" value="1"/>
</dbReference>
<accession>A0ABZ0Y3Z2</accession>
<feature type="compositionally biased region" description="Low complexity" evidence="13">
    <location>
        <begin position="63"/>
        <end position="72"/>
    </location>
</feature>
<evidence type="ECO:0000256" key="5">
    <source>
        <dbReference type="ARBA" id="ARBA00022692"/>
    </source>
</evidence>
<dbReference type="Pfam" id="PF03280">
    <property type="entry name" value="Lipase_chap"/>
    <property type="match status" value="1"/>
</dbReference>
<evidence type="ECO:0000256" key="2">
    <source>
        <dbReference type="ARBA" id="ARBA00010358"/>
    </source>
</evidence>
<gene>
    <name evidence="15" type="ORF">SR858_10690</name>
</gene>
<organism evidence="15 16">
    <name type="scientific">Duganella zoogloeoides</name>
    <dbReference type="NCBI Taxonomy" id="75659"/>
    <lineage>
        <taxon>Bacteria</taxon>
        <taxon>Pseudomonadati</taxon>
        <taxon>Pseudomonadota</taxon>
        <taxon>Betaproteobacteria</taxon>
        <taxon>Burkholderiales</taxon>
        <taxon>Oxalobacteraceae</taxon>
        <taxon>Telluria group</taxon>
        <taxon>Duganella</taxon>
    </lineage>
</organism>
<protein>
    <recommendedName>
        <fullName evidence="11">Lipase helper protein</fullName>
    </recommendedName>
    <alternativeName>
        <fullName evidence="12">Lipase modulator</fullName>
    </alternativeName>
</protein>
<comment type="subcellular location">
    <subcellularLocation>
        <location evidence="1">Cell inner membrane</location>
        <topology evidence="1">Single-pass membrane protein</topology>
        <orientation evidence="1">Periplasmic side</orientation>
    </subcellularLocation>
</comment>
<proteinExistence type="inferred from homology"/>
<evidence type="ECO:0000256" key="1">
    <source>
        <dbReference type="ARBA" id="ARBA00004383"/>
    </source>
</evidence>
<feature type="signal peptide" evidence="14">
    <location>
        <begin position="1"/>
        <end position="20"/>
    </location>
</feature>
<feature type="chain" id="PRO_5045269822" description="Lipase helper protein" evidence="14">
    <location>
        <begin position="21"/>
        <end position="253"/>
    </location>
</feature>
<evidence type="ECO:0000256" key="6">
    <source>
        <dbReference type="ARBA" id="ARBA00022963"/>
    </source>
</evidence>
<evidence type="ECO:0000313" key="16">
    <source>
        <dbReference type="Proteomes" id="UP001326110"/>
    </source>
</evidence>
<dbReference type="RefSeq" id="WP_084669847.1">
    <property type="nucleotide sequence ID" value="NZ_CP140152.1"/>
</dbReference>
<dbReference type="InterPro" id="IPR004961">
    <property type="entry name" value="Lipase_chaperone"/>
</dbReference>
<dbReference type="EMBL" id="CP140152">
    <property type="protein sequence ID" value="WQH06766.1"/>
    <property type="molecule type" value="Genomic_DNA"/>
</dbReference>
<evidence type="ECO:0000313" key="15">
    <source>
        <dbReference type="EMBL" id="WQH06766.1"/>
    </source>
</evidence>
<evidence type="ECO:0000256" key="4">
    <source>
        <dbReference type="ARBA" id="ARBA00022519"/>
    </source>
</evidence>
<keyword evidence="3" id="KW-1003">Cell membrane</keyword>
<evidence type="ECO:0000256" key="9">
    <source>
        <dbReference type="ARBA" id="ARBA00023136"/>
    </source>
</evidence>
<evidence type="ECO:0000256" key="8">
    <source>
        <dbReference type="ARBA" id="ARBA00023098"/>
    </source>
</evidence>
<keyword evidence="14" id="KW-0732">Signal</keyword>
<evidence type="ECO:0000256" key="7">
    <source>
        <dbReference type="ARBA" id="ARBA00022989"/>
    </source>
</evidence>
<evidence type="ECO:0000256" key="11">
    <source>
        <dbReference type="ARBA" id="ARBA00030948"/>
    </source>
</evidence>
<evidence type="ECO:0000256" key="3">
    <source>
        <dbReference type="ARBA" id="ARBA00022475"/>
    </source>
</evidence>
<evidence type="ECO:0000256" key="10">
    <source>
        <dbReference type="ARBA" id="ARBA00023186"/>
    </source>
</evidence>
<keyword evidence="7" id="KW-1133">Transmembrane helix</keyword>